<evidence type="ECO:0000313" key="2">
    <source>
        <dbReference type="EMBL" id="KAJ7648054.1"/>
    </source>
</evidence>
<dbReference type="EMBL" id="JARKIF010000002">
    <property type="protein sequence ID" value="KAJ7648054.1"/>
    <property type="molecule type" value="Genomic_DNA"/>
</dbReference>
<dbReference type="AlphaFoldDB" id="A0AAD7CGQ3"/>
<dbReference type="Gene3D" id="3.30.710.10">
    <property type="entry name" value="Potassium Channel Kv1.1, Chain A"/>
    <property type="match status" value="1"/>
</dbReference>
<dbReference type="SUPFAM" id="SSF54695">
    <property type="entry name" value="POZ domain"/>
    <property type="match status" value="1"/>
</dbReference>
<protein>
    <recommendedName>
        <fullName evidence="1">BTB domain-containing protein</fullName>
    </recommendedName>
</protein>
<accession>A0AAD7CGQ3</accession>
<organism evidence="2 3">
    <name type="scientific">Roridomyces roridus</name>
    <dbReference type="NCBI Taxonomy" id="1738132"/>
    <lineage>
        <taxon>Eukaryota</taxon>
        <taxon>Fungi</taxon>
        <taxon>Dikarya</taxon>
        <taxon>Basidiomycota</taxon>
        <taxon>Agaricomycotina</taxon>
        <taxon>Agaricomycetes</taxon>
        <taxon>Agaricomycetidae</taxon>
        <taxon>Agaricales</taxon>
        <taxon>Marasmiineae</taxon>
        <taxon>Mycenaceae</taxon>
        <taxon>Roridomyces</taxon>
    </lineage>
</organism>
<dbReference type="Pfam" id="PF00651">
    <property type="entry name" value="BTB"/>
    <property type="match status" value="1"/>
</dbReference>
<dbReference type="Proteomes" id="UP001221142">
    <property type="component" value="Unassembled WGS sequence"/>
</dbReference>
<dbReference type="SMART" id="SM00225">
    <property type="entry name" value="BTB"/>
    <property type="match status" value="1"/>
</dbReference>
<keyword evidence="3" id="KW-1185">Reference proteome</keyword>
<dbReference type="InterPro" id="IPR000210">
    <property type="entry name" value="BTB/POZ_dom"/>
</dbReference>
<gene>
    <name evidence="2" type="ORF">FB45DRAFT_1052422</name>
</gene>
<proteinExistence type="predicted"/>
<feature type="domain" description="BTB" evidence="1">
    <location>
        <begin position="22"/>
        <end position="91"/>
    </location>
</feature>
<dbReference type="CDD" id="cd18186">
    <property type="entry name" value="BTB_POZ_ZBTB_KLHL-like"/>
    <property type="match status" value="1"/>
</dbReference>
<dbReference type="PROSITE" id="PS50097">
    <property type="entry name" value="BTB"/>
    <property type="match status" value="1"/>
</dbReference>
<evidence type="ECO:0000259" key="1">
    <source>
        <dbReference type="PROSITE" id="PS50097"/>
    </source>
</evidence>
<name>A0AAD7CGQ3_9AGAR</name>
<evidence type="ECO:0000313" key="3">
    <source>
        <dbReference type="Proteomes" id="UP001221142"/>
    </source>
</evidence>
<sequence length="310" mass="34347">MSDSDAAAPPFVPTPPFDDSSADVILRSSDGVDFHVHRLILSIASPFFKQMFTLPQPASEPDIPIMPVSESAVLLNCGLRLWYPGADPAADEELELVCEALYIFIHKYDMPFLTSMVKIRLLPRLEEAPVTIYAIACRLRWKDMAVEAAQATLKLPIRNFSSRHIGLQLSAINTDMYQALLYYHAECGAIASTASSNLGWYTHSTDTPGAYCNALDSNCRGNGDRIYLCSGGEYPLRRWFVDYLVELTAVLLQSPGGKVDTPELLLKANKGSHLCPHCGENGLERVVKFSALLEAHIQKELQLIKLNLDF</sequence>
<comment type="caution">
    <text evidence="2">The sequence shown here is derived from an EMBL/GenBank/DDBJ whole genome shotgun (WGS) entry which is preliminary data.</text>
</comment>
<dbReference type="InterPro" id="IPR011333">
    <property type="entry name" value="SKP1/BTB/POZ_sf"/>
</dbReference>
<reference evidence="2" key="1">
    <citation type="submission" date="2023-03" db="EMBL/GenBank/DDBJ databases">
        <title>Massive genome expansion in bonnet fungi (Mycena s.s.) driven by repeated elements and novel gene families across ecological guilds.</title>
        <authorList>
            <consortium name="Lawrence Berkeley National Laboratory"/>
            <person name="Harder C.B."/>
            <person name="Miyauchi S."/>
            <person name="Viragh M."/>
            <person name="Kuo A."/>
            <person name="Thoen E."/>
            <person name="Andreopoulos B."/>
            <person name="Lu D."/>
            <person name="Skrede I."/>
            <person name="Drula E."/>
            <person name="Henrissat B."/>
            <person name="Morin E."/>
            <person name="Kohler A."/>
            <person name="Barry K."/>
            <person name="LaButti K."/>
            <person name="Morin E."/>
            <person name="Salamov A."/>
            <person name="Lipzen A."/>
            <person name="Mereny Z."/>
            <person name="Hegedus B."/>
            <person name="Baldrian P."/>
            <person name="Stursova M."/>
            <person name="Weitz H."/>
            <person name="Taylor A."/>
            <person name="Grigoriev I.V."/>
            <person name="Nagy L.G."/>
            <person name="Martin F."/>
            <person name="Kauserud H."/>
        </authorList>
    </citation>
    <scope>NUCLEOTIDE SEQUENCE</scope>
    <source>
        <strain evidence="2">9284</strain>
    </source>
</reference>